<reference evidence="2 3" key="1">
    <citation type="submission" date="2018-08" db="EMBL/GenBank/DDBJ databases">
        <title>A genome reference for cultivated species of the human gut microbiota.</title>
        <authorList>
            <person name="Zou Y."/>
            <person name="Xue W."/>
            <person name="Luo G."/>
        </authorList>
    </citation>
    <scope>NUCLEOTIDE SEQUENCE [LARGE SCALE GENOMIC DNA]</scope>
    <source>
        <strain evidence="2 3">AF28-26</strain>
    </source>
</reference>
<dbReference type="InterPro" id="IPR051044">
    <property type="entry name" value="MAG_DAG_Lipase"/>
</dbReference>
<dbReference type="PANTHER" id="PTHR11614">
    <property type="entry name" value="PHOSPHOLIPASE-RELATED"/>
    <property type="match status" value="1"/>
</dbReference>
<dbReference type="Gene3D" id="3.40.50.1820">
    <property type="entry name" value="alpha/beta hydrolase"/>
    <property type="match status" value="1"/>
</dbReference>
<dbReference type="Pfam" id="PF12146">
    <property type="entry name" value="Hydrolase_4"/>
    <property type="match status" value="1"/>
</dbReference>
<proteinExistence type="predicted"/>
<dbReference type="AlphaFoldDB" id="A0A412AV41"/>
<accession>A0A412AV41</accession>
<feature type="domain" description="Serine aminopeptidase S33" evidence="1">
    <location>
        <begin position="32"/>
        <end position="295"/>
    </location>
</feature>
<gene>
    <name evidence="2" type="ORF">DWY99_11885</name>
</gene>
<dbReference type="InterPro" id="IPR029058">
    <property type="entry name" value="AB_hydrolase_fold"/>
</dbReference>
<dbReference type="InterPro" id="IPR022742">
    <property type="entry name" value="Hydrolase_4"/>
</dbReference>
<evidence type="ECO:0000259" key="1">
    <source>
        <dbReference type="Pfam" id="PF12146"/>
    </source>
</evidence>
<dbReference type="EMBL" id="QRTC01000057">
    <property type="protein sequence ID" value="RGQ36154.1"/>
    <property type="molecule type" value="Genomic_DNA"/>
</dbReference>
<organism evidence="2 3">
    <name type="scientific">[Clostridium] leptum</name>
    <dbReference type="NCBI Taxonomy" id="1535"/>
    <lineage>
        <taxon>Bacteria</taxon>
        <taxon>Bacillati</taxon>
        <taxon>Bacillota</taxon>
        <taxon>Clostridia</taxon>
        <taxon>Eubacteriales</taxon>
        <taxon>Oscillospiraceae</taxon>
        <taxon>Oscillospiraceae incertae sedis</taxon>
    </lineage>
</organism>
<dbReference type="SUPFAM" id="SSF53474">
    <property type="entry name" value="alpha/beta-Hydrolases"/>
    <property type="match status" value="1"/>
</dbReference>
<evidence type="ECO:0000313" key="3">
    <source>
        <dbReference type="Proteomes" id="UP000284751"/>
    </source>
</evidence>
<comment type="caution">
    <text evidence="2">The sequence shown here is derived from an EMBL/GenBank/DDBJ whole genome shotgun (WGS) entry which is preliminary data.</text>
</comment>
<name>A0A412AV41_9FIRM</name>
<dbReference type="Proteomes" id="UP000284751">
    <property type="component" value="Unassembled WGS sequence"/>
</dbReference>
<keyword evidence="2" id="KW-0378">Hydrolase</keyword>
<dbReference type="GO" id="GO:0016787">
    <property type="term" value="F:hydrolase activity"/>
    <property type="evidence" value="ECO:0007669"/>
    <property type="project" value="UniProtKB-KW"/>
</dbReference>
<protein>
    <submittedName>
        <fullName evidence="2">Alpha/beta hydrolase</fullName>
    </submittedName>
</protein>
<evidence type="ECO:0000313" key="2">
    <source>
        <dbReference type="EMBL" id="RGQ36154.1"/>
    </source>
</evidence>
<sequence length="312" mass="34825">MEYTTKEISYDASSGEGRIFARGFAPADKNAVRGILQIAHGMAEHSLRYESFAKYLVAKGFVVCINDHAGHGKSAVDEESFGYFGPGGYQNLVKDMNKLRRIIQEDFPSVPYMLMGHSMGSFLARRYLSDYGEGVSAAVLCGTSAGFSPAVMKMGLAYANRIVVKKGPKAHDDQLKKLTTGGYNRSFQPARTENDWLSRDEAQVDLYNQDPLCGFDFTVSGYRDLVTLLFDVNKPQWFRSVPTEFPILMVSGDQDPVGDFGKGVRKVYHRLVKTGHDVKLILYPGGRHEILNETNREQVYEDITSFLLKATD</sequence>